<evidence type="ECO:0000259" key="4">
    <source>
        <dbReference type="Pfam" id="PF07859"/>
    </source>
</evidence>
<reference evidence="5 6" key="1">
    <citation type="submission" date="2016-11" db="EMBL/GenBank/DDBJ databases">
        <title>Comparative genomics of Acidibacillus ferroxidans species.</title>
        <authorList>
            <person name="Oliveira G."/>
            <person name="Nunes G."/>
            <person name="Oliveira R."/>
            <person name="Araujo F."/>
            <person name="Salim A."/>
            <person name="Scholte L."/>
            <person name="Morais D."/>
            <person name="Nancucheo I."/>
            <person name="Johnson D.B."/>
            <person name="Grail B."/>
            <person name="Bittencourt J."/>
            <person name="Valadares R."/>
        </authorList>
    </citation>
    <scope>NUCLEOTIDE SEQUENCE [LARGE SCALE GENOMIC DNA]</scope>
    <source>
        <strain evidence="5 6">Y002</strain>
    </source>
</reference>
<gene>
    <name evidence="5" type="ORF">BM613_08240</name>
</gene>
<feature type="active site" evidence="3">
    <location>
        <position position="156"/>
    </location>
</feature>
<accession>A0A2U3D835</accession>
<dbReference type="PANTHER" id="PTHR48081">
    <property type="entry name" value="AB HYDROLASE SUPERFAMILY PROTEIN C4A8.06C"/>
    <property type="match status" value="1"/>
</dbReference>
<protein>
    <recommendedName>
        <fullName evidence="4">Alpha/beta hydrolase fold-3 domain-containing protein</fullName>
    </recommendedName>
</protein>
<evidence type="ECO:0000256" key="2">
    <source>
        <dbReference type="ARBA" id="ARBA00022801"/>
    </source>
</evidence>
<dbReference type="InterPro" id="IPR050300">
    <property type="entry name" value="GDXG_lipolytic_enzyme"/>
</dbReference>
<evidence type="ECO:0000256" key="1">
    <source>
        <dbReference type="ARBA" id="ARBA00010515"/>
    </source>
</evidence>
<dbReference type="GO" id="GO:0016787">
    <property type="term" value="F:hydrolase activity"/>
    <property type="evidence" value="ECO:0007669"/>
    <property type="project" value="UniProtKB-KW"/>
</dbReference>
<comment type="similarity">
    <text evidence="1">Belongs to the 'GDXG' lipolytic enzyme family.</text>
</comment>
<dbReference type="Proteomes" id="UP000245380">
    <property type="component" value="Unassembled WGS sequence"/>
</dbReference>
<comment type="caution">
    <text evidence="5">The sequence shown here is derived from an EMBL/GenBank/DDBJ whole genome shotgun (WGS) entry which is preliminary data.</text>
</comment>
<evidence type="ECO:0000256" key="3">
    <source>
        <dbReference type="PROSITE-ProRule" id="PRU10038"/>
    </source>
</evidence>
<feature type="domain" description="Alpha/beta hydrolase fold-3" evidence="4">
    <location>
        <begin position="78"/>
        <end position="286"/>
    </location>
</feature>
<dbReference type="EMBL" id="MPDK01000012">
    <property type="protein sequence ID" value="PWI57454.1"/>
    <property type="molecule type" value="Genomic_DNA"/>
</dbReference>
<dbReference type="AlphaFoldDB" id="A0A2U3D835"/>
<dbReference type="InterPro" id="IPR013094">
    <property type="entry name" value="AB_hydrolase_3"/>
</dbReference>
<evidence type="ECO:0000313" key="5">
    <source>
        <dbReference type="EMBL" id="PWI57454.1"/>
    </source>
</evidence>
<dbReference type="Gene3D" id="3.40.50.1820">
    <property type="entry name" value="alpha/beta hydrolase"/>
    <property type="match status" value="1"/>
</dbReference>
<evidence type="ECO:0000313" key="6">
    <source>
        <dbReference type="Proteomes" id="UP000245380"/>
    </source>
</evidence>
<dbReference type="OrthoDB" id="9815425at2"/>
<proteinExistence type="inferred from homology"/>
<dbReference type="FunFam" id="3.40.50.1820:FF:000089">
    <property type="entry name" value="Alpha/beta hydrolase"/>
    <property type="match status" value="1"/>
</dbReference>
<dbReference type="SUPFAM" id="SSF53474">
    <property type="entry name" value="alpha/beta-Hydrolases"/>
    <property type="match status" value="1"/>
</dbReference>
<sequence length="312" mass="34399">MSLDPELVDLLAKTPPVALPPQNDIPITQARIAYTMARKSSFAPIPLHRVVDERWQALDREISVRIYVPEARLLLPVLLYYHGGGWVFGNVDTHDQLCRILSKEVGCIVVSVDYRLAPEHPFPAAVNDAYDALQLAAREIVRFHGDPSRIAVAGDSSGGNLAAAVCLMAREDQSRTVSPIFQALIYPVTDLSTDFPSYTAYGQGYGLTKESMEWYIKQYVNHTNERQNPFAAPLQAEDLSELPAALVLTAEFDPLRDEAEAYATKLATAGIPVTVSRYPGMIHGFVNMLSLTQSKNAISQISESLRKAFAPK</sequence>
<dbReference type="RefSeq" id="WP_109430713.1">
    <property type="nucleotide sequence ID" value="NZ_MPDK01000012.1"/>
</dbReference>
<keyword evidence="2" id="KW-0378">Hydrolase</keyword>
<keyword evidence="6" id="KW-1185">Reference proteome</keyword>
<dbReference type="InterPro" id="IPR029058">
    <property type="entry name" value="AB_hydrolase_fold"/>
</dbReference>
<dbReference type="PROSITE" id="PS01174">
    <property type="entry name" value="LIPASE_GDXG_SER"/>
    <property type="match status" value="1"/>
</dbReference>
<dbReference type="PANTHER" id="PTHR48081:SF8">
    <property type="entry name" value="ALPHA_BETA HYDROLASE FOLD-3 DOMAIN-CONTAINING PROTEIN-RELATED"/>
    <property type="match status" value="1"/>
</dbReference>
<name>A0A2U3D835_SULT2</name>
<organism evidence="5 6">
    <name type="scientific">Sulfoacidibacillus thermotolerans</name>
    <name type="common">Acidibacillus sulfuroxidans</name>
    <dbReference type="NCBI Taxonomy" id="1765684"/>
    <lineage>
        <taxon>Bacteria</taxon>
        <taxon>Bacillati</taxon>
        <taxon>Bacillota</taxon>
        <taxon>Bacilli</taxon>
        <taxon>Bacillales</taxon>
        <taxon>Alicyclobacillaceae</taxon>
        <taxon>Sulfoacidibacillus</taxon>
    </lineage>
</organism>
<dbReference type="Pfam" id="PF07859">
    <property type="entry name" value="Abhydrolase_3"/>
    <property type="match status" value="1"/>
</dbReference>
<dbReference type="InterPro" id="IPR033140">
    <property type="entry name" value="Lipase_GDXG_put_SER_AS"/>
</dbReference>